<reference evidence="3 4" key="1">
    <citation type="submission" date="2023-01" db="EMBL/GenBank/DDBJ databases">
        <title>Minimal conservation of predation-associated metabolite biosynthetic gene clusters underscores biosynthetic potential of Myxococcota including descriptions for ten novel species: Archangium lansinium sp. nov., Myxococcus landrumus sp. nov., Nannocystis bai.</title>
        <authorList>
            <person name="Ahearne A."/>
            <person name="Stevens C."/>
            <person name="Dowd S."/>
        </authorList>
    </citation>
    <scope>NUCLEOTIDE SEQUENCE [LARGE SCALE GENOMIC DNA]</scope>
    <source>
        <strain evidence="3 4">WIWO2</strain>
    </source>
</reference>
<gene>
    <name evidence="3" type="ORF">POL72_23345</name>
</gene>
<evidence type="ECO:0000259" key="2">
    <source>
        <dbReference type="PROSITE" id="PS50076"/>
    </source>
</evidence>
<dbReference type="Pfam" id="PF00226">
    <property type="entry name" value="DnaJ"/>
    <property type="match status" value="1"/>
</dbReference>
<dbReference type="InterPro" id="IPR002939">
    <property type="entry name" value="DnaJ_C"/>
</dbReference>
<dbReference type="RefSeq" id="WP_272097723.1">
    <property type="nucleotide sequence ID" value="NZ_JAQNDK010000002.1"/>
</dbReference>
<feature type="domain" description="J" evidence="2">
    <location>
        <begin position="4"/>
        <end position="68"/>
    </location>
</feature>
<protein>
    <submittedName>
        <fullName evidence="3">J domain-containing protein</fullName>
    </submittedName>
</protein>
<dbReference type="SUPFAM" id="SSF46565">
    <property type="entry name" value="Chaperone J-domain"/>
    <property type="match status" value="1"/>
</dbReference>
<organism evidence="3 4">
    <name type="scientific">Sorangium atrum</name>
    <dbReference type="NCBI Taxonomy" id="2995308"/>
    <lineage>
        <taxon>Bacteria</taxon>
        <taxon>Pseudomonadati</taxon>
        <taxon>Myxococcota</taxon>
        <taxon>Polyangia</taxon>
        <taxon>Polyangiales</taxon>
        <taxon>Polyangiaceae</taxon>
        <taxon>Sorangium</taxon>
    </lineage>
</organism>
<evidence type="ECO:0000313" key="4">
    <source>
        <dbReference type="Proteomes" id="UP001217485"/>
    </source>
</evidence>
<name>A0ABT5C2T2_9BACT</name>
<dbReference type="Gene3D" id="2.60.260.20">
    <property type="entry name" value="Urease metallochaperone UreE, N-terminal domain"/>
    <property type="match status" value="2"/>
</dbReference>
<dbReference type="InterPro" id="IPR008971">
    <property type="entry name" value="HSP40/DnaJ_pept-bd"/>
</dbReference>
<proteinExistence type="predicted"/>
<dbReference type="Proteomes" id="UP001217485">
    <property type="component" value="Unassembled WGS sequence"/>
</dbReference>
<sequence length="319" mass="34534">MARDLYSVLGVSRDADEDSIKKAFRKLAMKYHPDKSPGKANEQKFKEINQAHEVLSDKTKRALYDEFGEESLSQNFDPERARAYRRYANARAGGGGRGPGGFDVQEIFGNAPGGGDLGDILGDLFGRGGRAGAGRRPQPARGRGGDIEQNLTIDFVSAVRGTTLQLQREGDPEPVTVRVPPGAAEGSRLRIRGQGAPGMGGGEPGDLLLNIHVTPHPFFKREGDDLHLDVPVTLAEAYRGEKIRIPTPDGEVTLKIPARTQTGQVMRLRGKGIARKAKEPGDLYVKFVVHVPTVDDPEVAKAIDALDGKVEAPRGDLRF</sequence>
<comment type="caution">
    <text evidence="3">The sequence shown here is derived from an EMBL/GenBank/DDBJ whole genome shotgun (WGS) entry which is preliminary data.</text>
</comment>
<accession>A0ABT5C2T2</accession>
<dbReference type="PANTHER" id="PTHR43096:SF48">
    <property type="entry name" value="CHAPERONE PROTEIN DNAJ"/>
    <property type="match status" value="1"/>
</dbReference>
<dbReference type="SUPFAM" id="SSF49493">
    <property type="entry name" value="HSP40/DnaJ peptide-binding domain"/>
    <property type="match status" value="2"/>
</dbReference>
<dbReference type="Pfam" id="PF01556">
    <property type="entry name" value="DnaJ_C"/>
    <property type="match status" value="1"/>
</dbReference>
<dbReference type="PROSITE" id="PS00636">
    <property type="entry name" value="DNAJ_1"/>
    <property type="match status" value="1"/>
</dbReference>
<dbReference type="Gene3D" id="1.10.287.110">
    <property type="entry name" value="DnaJ domain"/>
    <property type="match status" value="1"/>
</dbReference>
<dbReference type="InterPro" id="IPR036869">
    <property type="entry name" value="J_dom_sf"/>
</dbReference>
<dbReference type="SMART" id="SM00271">
    <property type="entry name" value="DnaJ"/>
    <property type="match status" value="1"/>
</dbReference>
<evidence type="ECO:0000313" key="3">
    <source>
        <dbReference type="EMBL" id="MDC0680694.1"/>
    </source>
</evidence>
<dbReference type="PROSITE" id="PS50076">
    <property type="entry name" value="DNAJ_2"/>
    <property type="match status" value="1"/>
</dbReference>
<dbReference type="EMBL" id="JAQNDK010000002">
    <property type="protein sequence ID" value="MDC0680694.1"/>
    <property type="molecule type" value="Genomic_DNA"/>
</dbReference>
<dbReference type="InterPro" id="IPR018253">
    <property type="entry name" value="DnaJ_domain_CS"/>
</dbReference>
<keyword evidence="1" id="KW-0143">Chaperone</keyword>
<dbReference type="PRINTS" id="PR00625">
    <property type="entry name" value="JDOMAIN"/>
</dbReference>
<dbReference type="CDD" id="cd06257">
    <property type="entry name" value="DnaJ"/>
    <property type="match status" value="1"/>
</dbReference>
<evidence type="ECO:0000256" key="1">
    <source>
        <dbReference type="ARBA" id="ARBA00023186"/>
    </source>
</evidence>
<dbReference type="PANTHER" id="PTHR43096">
    <property type="entry name" value="DNAJ HOMOLOG 1, MITOCHONDRIAL-RELATED"/>
    <property type="match status" value="1"/>
</dbReference>
<dbReference type="CDD" id="cd10747">
    <property type="entry name" value="DnaJ_C"/>
    <property type="match status" value="1"/>
</dbReference>
<dbReference type="InterPro" id="IPR001623">
    <property type="entry name" value="DnaJ_domain"/>
</dbReference>
<keyword evidence="4" id="KW-1185">Reference proteome</keyword>